<reference evidence="2" key="1">
    <citation type="submission" date="2021-01" db="EMBL/GenBank/DDBJ databases">
        <authorList>
            <person name="Corre E."/>
            <person name="Pelletier E."/>
            <person name="Niang G."/>
            <person name="Scheremetjew M."/>
            <person name="Finn R."/>
            <person name="Kale V."/>
            <person name="Holt S."/>
            <person name="Cochrane G."/>
            <person name="Meng A."/>
            <person name="Brown T."/>
            <person name="Cohen L."/>
        </authorList>
    </citation>
    <scope>NUCLEOTIDE SEQUENCE</scope>
    <source>
        <strain evidence="2">379</strain>
    </source>
</reference>
<dbReference type="Pfam" id="PF00023">
    <property type="entry name" value="Ank"/>
    <property type="match status" value="1"/>
</dbReference>
<evidence type="ECO:0000256" key="1">
    <source>
        <dbReference type="SAM" id="MobiDB-lite"/>
    </source>
</evidence>
<dbReference type="InterPro" id="IPR002110">
    <property type="entry name" value="Ankyrin_rpt"/>
</dbReference>
<dbReference type="AlphaFoldDB" id="A0A7S3TH39"/>
<feature type="compositionally biased region" description="Gly residues" evidence="1">
    <location>
        <begin position="104"/>
        <end position="113"/>
    </location>
</feature>
<evidence type="ECO:0000313" key="2">
    <source>
        <dbReference type="EMBL" id="CAE0582703.1"/>
    </source>
</evidence>
<sequence>MGGCELRGCVRRGELSKVKDQLKNGADYAAAGDTMRGWTPLHIACWGSLKPQADKEMVEIILMQAKKDGKTSEVTAAKDRLDGKTPVDLAKERLAEVAAASAAAGGGGGGGADGEASAEADEKGKLDQIVALFG</sequence>
<protein>
    <submittedName>
        <fullName evidence="2">Uncharacterized protein</fullName>
    </submittedName>
</protein>
<gene>
    <name evidence="2" type="ORF">EHUX00137_LOCUS37517</name>
</gene>
<proteinExistence type="predicted"/>
<organism evidence="2">
    <name type="scientific">Emiliania huxleyi</name>
    <name type="common">Coccolithophore</name>
    <name type="synonym">Pontosphaera huxleyi</name>
    <dbReference type="NCBI Taxonomy" id="2903"/>
    <lineage>
        <taxon>Eukaryota</taxon>
        <taxon>Haptista</taxon>
        <taxon>Haptophyta</taxon>
        <taxon>Prymnesiophyceae</taxon>
        <taxon>Isochrysidales</taxon>
        <taxon>Noelaerhabdaceae</taxon>
        <taxon>Emiliania</taxon>
    </lineage>
</organism>
<dbReference type="InterPro" id="IPR036770">
    <property type="entry name" value="Ankyrin_rpt-contain_sf"/>
</dbReference>
<dbReference type="Gene3D" id="1.25.40.20">
    <property type="entry name" value="Ankyrin repeat-containing domain"/>
    <property type="match status" value="1"/>
</dbReference>
<dbReference type="EMBL" id="HBIR01048026">
    <property type="protein sequence ID" value="CAE0582703.1"/>
    <property type="molecule type" value="Transcribed_RNA"/>
</dbReference>
<feature type="region of interest" description="Disordered" evidence="1">
    <location>
        <begin position="102"/>
        <end position="122"/>
    </location>
</feature>
<name>A0A7S3TH39_EMIHU</name>
<accession>A0A7S3TH39</accession>